<keyword evidence="2" id="KW-1185">Reference proteome</keyword>
<gene>
    <name evidence="1" type="ORF">GCM10022216_12630</name>
</gene>
<protein>
    <submittedName>
        <fullName evidence="1">Uncharacterized protein</fullName>
    </submittedName>
</protein>
<organism evidence="1 2">
    <name type="scientific">Sphingobacterium kyonggiense</name>
    <dbReference type="NCBI Taxonomy" id="714075"/>
    <lineage>
        <taxon>Bacteria</taxon>
        <taxon>Pseudomonadati</taxon>
        <taxon>Bacteroidota</taxon>
        <taxon>Sphingobacteriia</taxon>
        <taxon>Sphingobacteriales</taxon>
        <taxon>Sphingobacteriaceae</taxon>
        <taxon>Sphingobacterium</taxon>
    </lineage>
</organism>
<dbReference type="EMBL" id="BAAAZI010000006">
    <property type="protein sequence ID" value="GAA4136983.1"/>
    <property type="molecule type" value="Genomic_DNA"/>
</dbReference>
<proteinExistence type="predicted"/>
<sequence>MDSKEFRFELKVDEHALKGYKENPKDLAKLIDKEVIKELQDFVFDNLKDKDGSPEVAEIEIKHFKYVEADRKGSFRLQFLIDRRFCCSDTDSCSADYIDFQFQVEDGMLQAKGGYFDWTLSN</sequence>
<accession>A0ABP7YJ18</accession>
<comment type="caution">
    <text evidence="1">The sequence shown here is derived from an EMBL/GenBank/DDBJ whole genome shotgun (WGS) entry which is preliminary data.</text>
</comment>
<reference evidence="2" key="1">
    <citation type="journal article" date="2019" name="Int. J. Syst. Evol. Microbiol.">
        <title>The Global Catalogue of Microorganisms (GCM) 10K type strain sequencing project: providing services to taxonomists for standard genome sequencing and annotation.</title>
        <authorList>
            <consortium name="The Broad Institute Genomics Platform"/>
            <consortium name="The Broad Institute Genome Sequencing Center for Infectious Disease"/>
            <person name="Wu L."/>
            <person name="Ma J."/>
        </authorList>
    </citation>
    <scope>NUCLEOTIDE SEQUENCE [LARGE SCALE GENOMIC DNA]</scope>
    <source>
        <strain evidence="2">JCM 16704</strain>
    </source>
</reference>
<evidence type="ECO:0000313" key="1">
    <source>
        <dbReference type="EMBL" id="GAA4136983.1"/>
    </source>
</evidence>
<evidence type="ECO:0000313" key="2">
    <source>
        <dbReference type="Proteomes" id="UP001500101"/>
    </source>
</evidence>
<dbReference type="RefSeq" id="WP_344673774.1">
    <property type="nucleotide sequence ID" value="NZ_BAAAZI010000006.1"/>
</dbReference>
<name>A0ABP7YJ18_9SPHI</name>
<dbReference type="Proteomes" id="UP001500101">
    <property type="component" value="Unassembled WGS sequence"/>
</dbReference>